<dbReference type="GO" id="GO:0045454">
    <property type="term" value="P:cell redox homeostasis"/>
    <property type="evidence" value="ECO:0007669"/>
    <property type="project" value="TreeGrafter"/>
</dbReference>
<evidence type="ECO:0000256" key="3">
    <source>
        <dbReference type="ARBA" id="ARBA00022692"/>
    </source>
</evidence>
<name>W7QNU8_9ALTE</name>
<keyword evidence="2" id="KW-1003">Cell membrane</keyword>
<dbReference type="AlphaFoldDB" id="W7QNU8"/>
<evidence type="ECO:0000256" key="6">
    <source>
        <dbReference type="ARBA" id="ARBA00023136"/>
    </source>
</evidence>
<comment type="subcellular location">
    <subcellularLocation>
        <location evidence="1">Cell membrane</location>
        <topology evidence="1">Multi-pass membrane protein</topology>
    </subcellularLocation>
</comment>
<evidence type="ECO:0000256" key="2">
    <source>
        <dbReference type="ARBA" id="ARBA00022475"/>
    </source>
</evidence>
<feature type="transmembrane region" description="Helical" evidence="8">
    <location>
        <begin position="245"/>
        <end position="267"/>
    </location>
</feature>
<dbReference type="Pfam" id="PF11412">
    <property type="entry name" value="DsbD_N"/>
    <property type="match status" value="1"/>
</dbReference>
<keyword evidence="7" id="KW-0676">Redox-active center</keyword>
<gene>
    <name evidence="11" type="ORF">DS2_07413</name>
</gene>
<dbReference type="GO" id="GO:0015035">
    <property type="term" value="F:protein-disulfide reductase activity"/>
    <property type="evidence" value="ECO:0007669"/>
    <property type="project" value="TreeGrafter"/>
</dbReference>
<feature type="transmembrane region" description="Helical" evidence="8">
    <location>
        <begin position="363"/>
        <end position="381"/>
    </location>
</feature>
<dbReference type="Pfam" id="PF00085">
    <property type="entry name" value="Thioredoxin"/>
    <property type="match status" value="1"/>
</dbReference>
<keyword evidence="3 8" id="KW-0812">Transmembrane</keyword>
<feature type="chain" id="PRO_5004901556" evidence="9">
    <location>
        <begin position="20"/>
        <end position="566"/>
    </location>
</feature>
<dbReference type="PANTHER" id="PTHR32234:SF0">
    <property type="entry name" value="THIOL:DISULFIDE INTERCHANGE PROTEIN DSBD"/>
    <property type="match status" value="1"/>
</dbReference>
<feature type="transmembrane region" description="Helical" evidence="8">
    <location>
        <begin position="162"/>
        <end position="186"/>
    </location>
</feature>
<feature type="transmembrane region" description="Helical" evidence="8">
    <location>
        <begin position="288"/>
        <end position="317"/>
    </location>
</feature>
<dbReference type="NCBIfam" id="NF001419">
    <property type="entry name" value="PRK00293.1"/>
    <property type="match status" value="1"/>
</dbReference>
<evidence type="ECO:0000313" key="11">
    <source>
        <dbReference type="EMBL" id="EWH10642.1"/>
    </source>
</evidence>
<dbReference type="Pfam" id="PF02683">
    <property type="entry name" value="DsbD_TM"/>
    <property type="match status" value="1"/>
</dbReference>
<dbReference type="InterPro" id="IPR036929">
    <property type="entry name" value="DsbDN_sf"/>
</dbReference>
<evidence type="ECO:0000256" key="8">
    <source>
        <dbReference type="SAM" id="Phobius"/>
    </source>
</evidence>
<dbReference type="RefSeq" id="WP_035014058.1">
    <property type="nucleotide sequence ID" value="NZ_ARZY01000010.1"/>
</dbReference>
<feature type="transmembrane region" description="Helical" evidence="8">
    <location>
        <begin position="413"/>
        <end position="433"/>
    </location>
</feature>
<feature type="signal peptide" evidence="9">
    <location>
        <begin position="1"/>
        <end position="19"/>
    </location>
</feature>
<dbReference type="SUPFAM" id="SSF52833">
    <property type="entry name" value="Thioredoxin-like"/>
    <property type="match status" value="1"/>
</dbReference>
<keyword evidence="4" id="KW-0201">Cytochrome c-type biogenesis</keyword>
<dbReference type="PANTHER" id="PTHR32234">
    <property type="entry name" value="THIOL:DISULFIDE INTERCHANGE PROTEIN DSBD"/>
    <property type="match status" value="1"/>
</dbReference>
<dbReference type="InterPro" id="IPR017937">
    <property type="entry name" value="Thioredoxin_CS"/>
</dbReference>
<feature type="transmembrane region" description="Helical" evidence="8">
    <location>
        <begin position="207"/>
        <end position="233"/>
    </location>
</feature>
<evidence type="ECO:0000256" key="4">
    <source>
        <dbReference type="ARBA" id="ARBA00022748"/>
    </source>
</evidence>
<dbReference type="eggNOG" id="COG4232">
    <property type="taxonomic scope" value="Bacteria"/>
</dbReference>
<dbReference type="SUPFAM" id="SSF74863">
    <property type="entry name" value="Thiol:disulfide interchange protein DsbD, N-terminal domain (DsbD-alpha)"/>
    <property type="match status" value="1"/>
</dbReference>
<dbReference type="Gene3D" id="3.40.30.10">
    <property type="entry name" value="Glutaredoxin"/>
    <property type="match status" value="1"/>
</dbReference>
<dbReference type="InterPro" id="IPR003834">
    <property type="entry name" value="Cyt_c_assmbl_TM_dom"/>
</dbReference>
<evidence type="ECO:0000256" key="9">
    <source>
        <dbReference type="SAM" id="SignalP"/>
    </source>
</evidence>
<feature type="domain" description="Thioredoxin" evidence="10">
    <location>
        <begin position="427"/>
        <end position="566"/>
    </location>
</feature>
<dbReference type="PROSITE" id="PS51352">
    <property type="entry name" value="THIOREDOXIN_2"/>
    <property type="match status" value="1"/>
</dbReference>
<feature type="transmembrane region" description="Helical" evidence="8">
    <location>
        <begin position="387"/>
        <end position="406"/>
    </location>
</feature>
<dbReference type="OrthoDB" id="9811036at2"/>
<dbReference type="InterPro" id="IPR036249">
    <property type="entry name" value="Thioredoxin-like_sf"/>
</dbReference>
<dbReference type="PATRIC" id="fig|1328313.3.peg.1515"/>
<dbReference type="InterPro" id="IPR013766">
    <property type="entry name" value="Thioredoxin_domain"/>
</dbReference>
<organism evidence="11 12">
    <name type="scientific">Catenovulum agarivorans DS-2</name>
    <dbReference type="NCBI Taxonomy" id="1328313"/>
    <lineage>
        <taxon>Bacteria</taxon>
        <taxon>Pseudomonadati</taxon>
        <taxon>Pseudomonadota</taxon>
        <taxon>Gammaproteobacteria</taxon>
        <taxon>Alteromonadales</taxon>
        <taxon>Alteromonadaceae</taxon>
        <taxon>Catenovulum</taxon>
    </lineage>
</organism>
<dbReference type="InterPro" id="IPR028250">
    <property type="entry name" value="DsbDN"/>
</dbReference>
<reference evidence="11 12" key="1">
    <citation type="journal article" date="2014" name="Genome Announc.">
        <title>Draft Genome Sequence of the Agar-Degrading Bacterium Catenovulum sp. Strain DS-2, Isolated from Intestines of Haliotis diversicolor.</title>
        <authorList>
            <person name="Shan D."/>
            <person name="Li X."/>
            <person name="Gu Z."/>
            <person name="Wei G."/>
            <person name="Gao Z."/>
            <person name="Shao Z."/>
        </authorList>
    </citation>
    <scope>NUCLEOTIDE SEQUENCE [LARGE SCALE GENOMIC DNA]</scope>
    <source>
        <strain evidence="11 12">DS-2</strain>
    </source>
</reference>
<protein>
    <submittedName>
        <fullName evidence="11">Thiol:disulfide interchange protein dsbD 1</fullName>
    </submittedName>
</protein>
<evidence type="ECO:0000259" key="10">
    <source>
        <dbReference type="PROSITE" id="PS51352"/>
    </source>
</evidence>
<keyword evidence="12" id="KW-1185">Reference proteome</keyword>
<dbReference type="Proteomes" id="UP000019276">
    <property type="component" value="Unassembled WGS sequence"/>
</dbReference>
<comment type="caution">
    <text evidence="11">The sequence shown here is derived from an EMBL/GenBank/DDBJ whole genome shotgun (WGS) entry which is preliminary data.</text>
</comment>
<dbReference type="PROSITE" id="PS00194">
    <property type="entry name" value="THIOREDOXIN_1"/>
    <property type="match status" value="1"/>
</dbReference>
<evidence type="ECO:0000256" key="5">
    <source>
        <dbReference type="ARBA" id="ARBA00022989"/>
    </source>
</evidence>
<dbReference type="GO" id="GO:0005886">
    <property type="term" value="C:plasma membrane"/>
    <property type="evidence" value="ECO:0007669"/>
    <property type="project" value="UniProtKB-SubCell"/>
</dbReference>
<sequence length="566" mass="62897">MKTLLVRSIYLFVCLFASANLALSAESEFLPVDKAFQYSYQQQGERVVIQFDVEHGYYLYQNRLSVKANGEKLTPHFSISPIIKQDEFFGEVAVFEEDFSIEFSTSASQIHLQYQGCAKAGLCYPPQNKILLLPSQNVVENLLVQRDELNEMTEQASLANRGLIVTLISFLAIGVGLSFTPCVLPMAPILSSIITAKKQPNKKWDGLFLSIAYVLGMASFYSISGILIALLGAKFNLQLWMQTPIVSVVFAIVFIFFALTMVDVFTLKMPQKLENWLGTNQQASGGYFTTYLTGGIASLALSPCVTAPMASLLVYIAATGDAALGGLSLFVLSLGMSLPLLLLGAGMGNLLPKAGGWMIYVKYFFAASMLAMAVWLLARLLDSNFSVYLWSVFFIWLAVQVYGLANKFSQTKIHAYVVSALFLYLVSVINQPAGMITAEIQQNQTEHTDSRLFSRFDSAQALSKQIEQAADQQIVIVDLYADWCASCKQMERDVFLLYQPTNREAEYQYYQLDLTDVDAQKQAKLNEWKVIAPPALVAIKNGQVIARKQGELDLLQFSNWLADLPN</sequence>
<dbReference type="EMBL" id="ARZY01000010">
    <property type="protein sequence ID" value="EWH10642.1"/>
    <property type="molecule type" value="Genomic_DNA"/>
</dbReference>
<evidence type="ECO:0000256" key="7">
    <source>
        <dbReference type="ARBA" id="ARBA00023284"/>
    </source>
</evidence>
<keyword evidence="9" id="KW-0732">Signal</keyword>
<keyword evidence="6 8" id="KW-0472">Membrane</keyword>
<dbReference type="Gene3D" id="2.60.40.1250">
    <property type="entry name" value="Thiol:disulfide interchange protein DsbD, N-terminal domain"/>
    <property type="match status" value="1"/>
</dbReference>
<accession>W7QNU8</accession>
<dbReference type="GO" id="GO:0017004">
    <property type="term" value="P:cytochrome complex assembly"/>
    <property type="evidence" value="ECO:0007669"/>
    <property type="project" value="UniProtKB-KW"/>
</dbReference>
<evidence type="ECO:0000313" key="12">
    <source>
        <dbReference type="Proteomes" id="UP000019276"/>
    </source>
</evidence>
<proteinExistence type="predicted"/>
<keyword evidence="5 8" id="KW-1133">Transmembrane helix</keyword>
<evidence type="ECO:0000256" key="1">
    <source>
        <dbReference type="ARBA" id="ARBA00004651"/>
    </source>
</evidence>
<dbReference type="STRING" id="1328313.DS2_07413"/>
<feature type="transmembrane region" description="Helical" evidence="8">
    <location>
        <begin position="329"/>
        <end position="351"/>
    </location>
</feature>